<dbReference type="Proteomes" id="UP000199636">
    <property type="component" value="Unassembled WGS sequence"/>
</dbReference>
<reference evidence="2" key="1">
    <citation type="submission" date="2016-10" db="EMBL/GenBank/DDBJ databases">
        <authorList>
            <person name="Varghese N."/>
            <person name="Submissions S."/>
        </authorList>
    </citation>
    <scope>NUCLEOTIDE SEQUENCE [LARGE SCALE GENOMIC DNA]</scope>
    <source>
        <strain evidence="2">CCM 7469</strain>
    </source>
</reference>
<accession>A0A1G8ELF3</accession>
<sequence>MFSVRHERLLELSPAQAWQRLRDLTLAPHYVPGLTGSVRHPGPLEGPGASRRVFLKSGAFLDESVIQWRDGQGFALRLHRAEQGPPFPFRKAYFHYALEPGGDGRTCLRLSLEGELRGGWLTTLLLGGLLRRNVERIGANLKAFYESGQTQNADFQRRARSVP</sequence>
<organism evidence="1 2">
    <name type="scientific">Pseudomonas panipatensis</name>
    <dbReference type="NCBI Taxonomy" id="428992"/>
    <lineage>
        <taxon>Bacteria</taxon>
        <taxon>Pseudomonadati</taxon>
        <taxon>Pseudomonadota</taxon>
        <taxon>Gammaproteobacteria</taxon>
        <taxon>Pseudomonadales</taxon>
        <taxon>Pseudomonadaceae</taxon>
        <taxon>Pseudomonas</taxon>
    </lineage>
</organism>
<dbReference type="Gene3D" id="3.30.530.20">
    <property type="match status" value="1"/>
</dbReference>
<keyword evidence="2" id="KW-1185">Reference proteome</keyword>
<dbReference type="SUPFAM" id="SSF55961">
    <property type="entry name" value="Bet v1-like"/>
    <property type="match status" value="1"/>
</dbReference>
<gene>
    <name evidence="1" type="ORF">SAMN05216272_102634</name>
</gene>
<dbReference type="EMBL" id="FNDS01000002">
    <property type="protein sequence ID" value="SDH70632.1"/>
    <property type="molecule type" value="Genomic_DNA"/>
</dbReference>
<dbReference type="InterPro" id="IPR023393">
    <property type="entry name" value="START-like_dom_sf"/>
</dbReference>
<dbReference type="RefSeq" id="WP_090261878.1">
    <property type="nucleotide sequence ID" value="NZ_FNDS01000002.1"/>
</dbReference>
<evidence type="ECO:0000313" key="2">
    <source>
        <dbReference type="Proteomes" id="UP000199636"/>
    </source>
</evidence>
<dbReference type="AlphaFoldDB" id="A0A1G8ELF3"/>
<dbReference type="InterPro" id="IPR019587">
    <property type="entry name" value="Polyketide_cyclase/dehydratase"/>
</dbReference>
<dbReference type="STRING" id="428992.SAMN05216272_102634"/>
<dbReference type="Pfam" id="PF10604">
    <property type="entry name" value="Polyketide_cyc2"/>
    <property type="match status" value="1"/>
</dbReference>
<name>A0A1G8ELF3_9PSED</name>
<evidence type="ECO:0000313" key="1">
    <source>
        <dbReference type="EMBL" id="SDH70632.1"/>
    </source>
</evidence>
<proteinExistence type="predicted"/>
<protein>
    <submittedName>
        <fullName evidence="1">Polyketide cyclase / dehydrase and lipid transport</fullName>
    </submittedName>
</protein>
<dbReference type="OrthoDB" id="5735806at2"/>